<proteinExistence type="predicted"/>
<feature type="transmembrane region" description="Helical" evidence="6">
    <location>
        <begin position="179"/>
        <end position="201"/>
    </location>
</feature>
<dbReference type="PANTHER" id="PTHR11863">
    <property type="entry name" value="STEROL DESATURASE"/>
    <property type="match status" value="1"/>
</dbReference>
<dbReference type="Proteomes" id="UP000215127">
    <property type="component" value="Chromosome 1"/>
</dbReference>
<dbReference type="GO" id="GO:0005506">
    <property type="term" value="F:iron ion binding"/>
    <property type="evidence" value="ECO:0007669"/>
    <property type="project" value="InterPro"/>
</dbReference>
<accession>A0A1X7RFJ2</accession>
<dbReference type="EMBL" id="LT853692">
    <property type="protein sequence ID" value="SMQ46193.1"/>
    <property type="molecule type" value="Genomic_DNA"/>
</dbReference>
<feature type="transmembrane region" description="Helical" evidence="6">
    <location>
        <begin position="133"/>
        <end position="159"/>
    </location>
</feature>
<evidence type="ECO:0000256" key="5">
    <source>
        <dbReference type="SAM" id="MobiDB-lite"/>
    </source>
</evidence>
<reference evidence="8 9" key="1">
    <citation type="submission" date="2016-06" db="EMBL/GenBank/DDBJ databases">
        <authorList>
            <person name="Kjaerup R.B."/>
            <person name="Dalgaard T.S."/>
            <person name="Juul-Madsen H.R."/>
        </authorList>
    </citation>
    <scope>NUCLEOTIDE SEQUENCE [LARGE SCALE GENOMIC DNA]</scope>
</reference>
<keyword evidence="4 6" id="KW-0472">Membrane</keyword>
<feature type="transmembrane region" description="Helical" evidence="6">
    <location>
        <begin position="43"/>
        <end position="68"/>
    </location>
</feature>
<dbReference type="InterPro" id="IPR006694">
    <property type="entry name" value="Fatty_acid_hydroxylase"/>
</dbReference>
<evidence type="ECO:0000256" key="2">
    <source>
        <dbReference type="ARBA" id="ARBA00022692"/>
    </source>
</evidence>
<dbReference type="GO" id="GO:0016020">
    <property type="term" value="C:membrane"/>
    <property type="evidence" value="ECO:0007669"/>
    <property type="project" value="UniProtKB-SubCell"/>
</dbReference>
<dbReference type="GO" id="GO:0016491">
    <property type="term" value="F:oxidoreductase activity"/>
    <property type="evidence" value="ECO:0007669"/>
    <property type="project" value="InterPro"/>
</dbReference>
<keyword evidence="2 6" id="KW-0812">Transmembrane</keyword>
<feature type="transmembrane region" description="Helical" evidence="6">
    <location>
        <begin position="88"/>
        <end position="112"/>
    </location>
</feature>
<evidence type="ECO:0000313" key="8">
    <source>
        <dbReference type="EMBL" id="SMQ46193.1"/>
    </source>
</evidence>
<evidence type="ECO:0000259" key="7">
    <source>
        <dbReference type="Pfam" id="PF04116"/>
    </source>
</evidence>
<feature type="domain" description="Fatty acid hydroxylase" evidence="7">
    <location>
        <begin position="190"/>
        <end position="324"/>
    </location>
</feature>
<feature type="compositionally biased region" description="Polar residues" evidence="5">
    <location>
        <begin position="360"/>
        <end position="377"/>
    </location>
</feature>
<evidence type="ECO:0000256" key="6">
    <source>
        <dbReference type="SAM" id="Phobius"/>
    </source>
</evidence>
<name>A0A1X7RFJ2_ZYMT9</name>
<dbReference type="STRING" id="1276538.A0A1X7RFJ2"/>
<gene>
    <name evidence="8" type="ORF">ZT3D7_G1338</name>
</gene>
<evidence type="ECO:0000313" key="9">
    <source>
        <dbReference type="Proteomes" id="UP000215127"/>
    </source>
</evidence>
<sequence>MSALVQTARDTLQYAYGYSQGRYASFGLSTIVAKASNLVSIPLPLLSLFAVPLFGGSTTRMSLVAFYLTWSALLLSHDPLKLELYGTLAIRLIFFVLPALLFLAFDCSFPQLSKNIKSRGRRALPGQLGRNRVLEIVGVAIGNVLLAVFFQAALELLWVRVFRFRSLLKGVSKVPTVPLPWSVAINLIQGFVIRGAAHYAVHRYLLHAYRSIFKTWHLRWQHSVALPFSIVAAYDHPAVYLVSVWLPTILPAYLFRWHVLTWQLFLVLTSLEELFIFSGYNVLPSAIMLTGMARRIEAHFDSVKSAKDLGNFGHIGLLDYAFGTHCKGDPDVVDDIQDEASKHRLQERIDDAVTAALEGQKNNSDENGQSSSTTGSSARGLLNKLKDGDRNADQSGGGARQPRRSWRKG</sequence>
<feature type="transmembrane region" description="Helical" evidence="6">
    <location>
        <begin position="262"/>
        <end position="283"/>
    </location>
</feature>
<organism evidence="8 9">
    <name type="scientific">Zymoseptoria tritici (strain ST99CH_3D7)</name>
    <dbReference type="NCBI Taxonomy" id="1276538"/>
    <lineage>
        <taxon>Eukaryota</taxon>
        <taxon>Fungi</taxon>
        <taxon>Dikarya</taxon>
        <taxon>Ascomycota</taxon>
        <taxon>Pezizomycotina</taxon>
        <taxon>Dothideomycetes</taxon>
        <taxon>Dothideomycetidae</taxon>
        <taxon>Mycosphaerellales</taxon>
        <taxon>Mycosphaerellaceae</taxon>
        <taxon>Zymoseptoria</taxon>
    </lineage>
</organism>
<keyword evidence="9" id="KW-1185">Reference proteome</keyword>
<feature type="region of interest" description="Disordered" evidence="5">
    <location>
        <begin position="357"/>
        <end position="409"/>
    </location>
</feature>
<keyword evidence="3 6" id="KW-1133">Transmembrane helix</keyword>
<dbReference type="Pfam" id="PF04116">
    <property type="entry name" value="FA_hydroxylase"/>
    <property type="match status" value="1"/>
</dbReference>
<comment type="subcellular location">
    <subcellularLocation>
        <location evidence="1">Membrane</location>
    </subcellularLocation>
</comment>
<protein>
    <recommendedName>
        <fullName evidence="7">Fatty acid hydroxylase domain-containing protein</fullName>
    </recommendedName>
</protein>
<dbReference type="AlphaFoldDB" id="A0A1X7RFJ2"/>
<dbReference type="InterPro" id="IPR050307">
    <property type="entry name" value="Sterol_Desaturase_Related"/>
</dbReference>
<dbReference type="GO" id="GO:0008610">
    <property type="term" value="P:lipid biosynthetic process"/>
    <property type="evidence" value="ECO:0007669"/>
    <property type="project" value="InterPro"/>
</dbReference>
<evidence type="ECO:0000256" key="1">
    <source>
        <dbReference type="ARBA" id="ARBA00004370"/>
    </source>
</evidence>
<evidence type="ECO:0000256" key="3">
    <source>
        <dbReference type="ARBA" id="ARBA00022989"/>
    </source>
</evidence>
<feature type="transmembrane region" description="Helical" evidence="6">
    <location>
        <begin position="222"/>
        <end position="242"/>
    </location>
</feature>
<evidence type="ECO:0000256" key="4">
    <source>
        <dbReference type="ARBA" id="ARBA00023136"/>
    </source>
</evidence>